<name>A0ABP1QQ69_9HEXA</name>
<dbReference type="CDD" id="cd00109">
    <property type="entry name" value="Kunitz-type"/>
    <property type="match status" value="1"/>
</dbReference>
<accession>A0ABP1QQ69</accession>
<evidence type="ECO:0000259" key="5">
    <source>
        <dbReference type="PROSITE" id="PS50279"/>
    </source>
</evidence>
<dbReference type="InterPro" id="IPR050098">
    <property type="entry name" value="TFPI/VKTCI-like"/>
</dbReference>
<feature type="chain" id="PRO_5045478333" description="BPTI/Kunitz inhibitor domain-containing protein" evidence="4">
    <location>
        <begin position="36"/>
        <end position="207"/>
    </location>
</feature>
<gene>
    <name evidence="6" type="ORF">ODALV1_LOCUS13563</name>
</gene>
<organism evidence="6 7">
    <name type="scientific">Orchesella dallaii</name>
    <dbReference type="NCBI Taxonomy" id="48710"/>
    <lineage>
        <taxon>Eukaryota</taxon>
        <taxon>Metazoa</taxon>
        <taxon>Ecdysozoa</taxon>
        <taxon>Arthropoda</taxon>
        <taxon>Hexapoda</taxon>
        <taxon>Collembola</taxon>
        <taxon>Entomobryomorpha</taxon>
        <taxon>Entomobryoidea</taxon>
        <taxon>Orchesellidae</taxon>
        <taxon>Orchesellinae</taxon>
        <taxon>Orchesella</taxon>
    </lineage>
</organism>
<comment type="caution">
    <text evidence="6">The sequence shown here is derived from an EMBL/GenBank/DDBJ whole genome shotgun (WGS) entry which is preliminary data.</text>
</comment>
<feature type="domain" description="BPTI/Kunitz inhibitor" evidence="5">
    <location>
        <begin position="136"/>
        <end position="196"/>
    </location>
</feature>
<dbReference type="Pfam" id="PF00014">
    <property type="entry name" value="Kunitz_BPTI"/>
    <property type="match status" value="2"/>
</dbReference>
<protein>
    <recommendedName>
        <fullName evidence="5">BPTI/Kunitz inhibitor domain-containing protein</fullName>
    </recommendedName>
</protein>
<dbReference type="EMBL" id="CAXLJM020000041">
    <property type="protein sequence ID" value="CAL8109654.1"/>
    <property type="molecule type" value="Genomic_DNA"/>
</dbReference>
<evidence type="ECO:0000313" key="7">
    <source>
        <dbReference type="Proteomes" id="UP001642540"/>
    </source>
</evidence>
<dbReference type="PRINTS" id="PR00759">
    <property type="entry name" value="BASICPTASE"/>
</dbReference>
<sequence length="207" mass="23297">MAMISKSRNIQPGLKPILLFMVAAILLSKSQRVFCQDESSAPTESTTESLICPDYCNHAPDRGSIHGKAPFSMWYYDIAEGDCKRFRWTGRGGNKNRFRKLVDCEETCSKCTLHDALDDGSTKDPHYTELVKDLICALPLDEGKCSQSESESSPARQPQLAWHFDTDKETCSPFVFYGCEGNNNRFINRKECEDVCLQSNDSSDLSK</sequence>
<feature type="signal peptide" evidence="4">
    <location>
        <begin position="1"/>
        <end position="35"/>
    </location>
</feature>
<evidence type="ECO:0000256" key="2">
    <source>
        <dbReference type="ARBA" id="ARBA00022900"/>
    </source>
</evidence>
<keyword evidence="3" id="KW-1015">Disulfide bond</keyword>
<evidence type="ECO:0000313" key="6">
    <source>
        <dbReference type="EMBL" id="CAL8109654.1"/>
    </source>
</evidence>
<dbReference type="Proteomes" id="UP001642540">
    <property type="component" value="Unassembled WGS sequence"/>
</dbReference>
<dbReference type="PANTHER" id="PTHR10083:SF374">
    <property type="entry name" value="BPTI_KUNITZ INHIBITOR DOMAIN-CONTAINING PROTEIN"/>
    <property type="match status" value="1"/>
</dbReference>
<proteinExistence type="predicted"/>
<dbReference type="InterPro" id="IPR002223">
    <property type="entry name" value="Kunitz_BPTI"/>
</dbReference>
<dbReference type="InterPro" id="IPR036880">
    <property type="entry name" value="Kunitz_BPTI_sf"/>
</dbReference>
<dbReference type="SMART" id="SM00131">
    <property type="entry name" value="KU"/>
    <property type="match status" value="2"/>
</dbReference>
<keyword evidence="4" id="KW-0732">Signal</keyword>
<dbReference type="CDD" id="cd22593">
    <property type="entry name" value="Kunitz_conkunitzin"/>
    <property type="match status" value="1"/>
</dbReference>
<keyword evidence="1" id="KW-0646">Protease inhibitor</keyword>
<dbReference type="InterPro" id="IPR020901">
    <property type="entry name" value="Prtase_inh_Kunz-CS"/>
</dbReference>
<dbReference type="PROSITE" id="PS50279">
    <property type="entry name" value="BPTI_KUNITZ_2"/>
    <property type="match status" value="2"/>
</dbReference>
<evidence type="ECO:0000256" key="1">
    <source>
        <dbReference type="ARBA" id="ARBA00022690"/>
    </source>
</evidence>
<evidence type="ECO:0000256" key="3">
    <source>
        <dbReference type="ARBA" id="ARBA00023157"/>
    </source>
</evidence>
<keyword evidence="2" id="KW-0722">Serine protease inhibitor</keyword>
<reference evidence="6 7" key="1">
    <citation type="submission" date="2024-08" db="EMBL/GenBank/DDBJ databases">
        <authorList>
            <person name="Cucini C."/>
            <person name="Frati F."/>
        </authorList>
    </citation>
    <scope>NUCLEOTIDE SEQUENCE [LARGE SCALE GENOMIC DNA]</scope>
</reference>
<dbReference type="Gene3D" id="4.10.410.10">
    <property type="entry name" value="Pancreatic trypsin inhibitor Kunitz domain"/>
    <property type="match status" value="2"/>
</dbReference>
<dbReference type="PANTHER" id="PTHR10083">
    <property type="entry name" value="KUNITZ-TYPE PROTEASE INHIBITOR-RELATED"/>
    <property type="match status" value="1"/>
</dbReference>
<keyword evidence="7" id="KW-1185">Reference proteome</keyword>
<dbReference type="PROSITE" id="PS00280">
    <property type="entry name" value="BPTI_KUNITZ_1"/>
    <property type="match status" value="1"/>
</dbReference>
<dbReference type="SUPFAM" id="SSF57362">
    <property type="entry name" value="BPTI-like"/>
    <property type="match status" value="2"/>
</dbReference>
<feature type="domain" description="BPTI/Kunitz inhibitor" evidence="5">
    <location>
        <begin position="56"/>
        <end position="108"/>
    </location>
</feature>
<evidence type="ECO:0000256" key="4">
    <source>
        <dbReference type="SAM" id="SignalP"/>
    </source>
</evidence>